<keyword evidence="2" id="KW-0732">Signal</keyword>
<dbReference type="EMBL" id="GL377667">
    <property type="protein sequence ID" value="EFJ08966.1"/>
    <property type="molecule type" value="Genomic_DNA"/>
</dbReference>
<dbReference type="FunCoup" id="D8RCA6">
    <property type="interactions" value="265"/>
</dbReference>
<dbReference type="PANTHER" id="PTHR33044">
    <property type="entry name" value="BIFUNCTIONAL INHIBITOR/LIPID-TRANSFER PROTEIN/SEED STORAGE 2S ALBUMIN SUPERFAMILY PROTEIN-RELATED"/>
    <property type="match status" value="1"/>
</dbReference>
<dbReference type="EMBL" id="GL377576">
    <property type="protein sequence ID" value="EFJ29819.1"/>
    <property type="molecule type" value="Genomic_DNA"/>
</dbReference>
<feature type="domain" description="Bifunctional inhibitor/plant lipid transfer protein/seed storage helical" evidence="5">
    <location>
        <begin position="18"/>
        <end position="97"/>
    </location>
</feature>
<dbReference type="KEGG" id="smo:SELMODRAFT_28175"/>
<dbReference type="InParanoid" id="D8RCA6"/>
<dbReference type="OrthoDB" id="659547at2759"/>
<protein>
    <recommendedName>
        <fullName evidence="5">Bifunctional inhibitor/plant lipid transfer protein/seed storage helical domain-containing protein</fullName>
    </recommendedName>
</protein>
<evidence type="ECO:0000313" key="8">
    <source>
        <dbReference type="Proteomes" id="UP000001514"/>
    </source>
</evidence>
<name>D8RCA6_SELML</name>
<evidence type="ECO:0000313" key="6">
    <source>
        <dbReference type="EMBL" id="EFJ08966.1"/>
    </source>
</evidence>
<dbReference type="STRING" id="88036.D8RCA6"/>
<dbReference type="InterPro" id="IPR016140">
    <property type="entry name" value="Bifunc_inhib/LTP/seed_store"/>
</dbReference>
<dbReference type="Gramene" id="EFJ08966">
    <property type="protein sequence ID" value="EFJ08966"/>
    <property type="gene ID" value="SELMODRAFT_28175"/>
</dbReference>
<gene>
    <name evidence="6" type="ORF">SELMODRAFT_28175</name>
    <name evidence="7" type="ORF">SELMODRAFT_38281</name>
</gene>
<feature type="non-terminal residue" evidence="7">
    <location>
        <position position="104"/>
    </location>
</feature>
<dbReference type="CDD" id="cd00010">
    <property type="entry name" value="AAI_LTSS"/>
    <property type="match status" value="1"/>
</dbReference>
<accession>D8RCA6</accession>
<dbReference type="GO" id="GO:0006869">
    <property type="term" value="P:lipid transport"/>
    <property type="evidence" value="ECO:0007669"/>
    <property type="project" value="InterPro"/>
</dbReference>
<dbReference type="InterPro" id="IPR043325">
    <property type="entry name" value="LTSS"/>
</dbReference>
<dbReference type="Proteomes" id="UP000001514">
    <property type="component" value="Unassembled WGS sequence"/>
</dbReference>
<evidence type="ECO:0000256" key="4">
    <source>
        <dbReference type="ARBA" id="ARBA00023180"/>
    </source>
</evidence>
<dbReference type="KEGG" id="smo:SELMODRAFT_38281"/>
<keyword evidence="4" id="KW-0325">Glycoprotein</keyword>
<comment type="similarity">
    <text evidence="1">Belongs to the plant LTP family.</text>
</comment>
<dbReference type="SUPFAM" id="SSF47699">
    <property type="entry name" value="Bifunctional inhibitor/lipid-transfer protein/seed storage 2S albumin"/>
    <property type="match status" value="1"/>
</dbReference>
<dbReference type="GO" id="GO:0008289">
    <property type="term" value="F:lipid binding"/>
    <property type="evidence" value="ECO:0007669"/>
    <property type="project" value="InterPro"/>
</dbReference>
<dbReference type="InterPro" id="IPR000528">
    <property type="entry name" value="Plant_nsLTP"/>
</dbReference>
<dbReference type="AlphaFoldDB" id="D8RCA6"/>
<keyword evidence="3" id="KW-1015">Disulfide bond</keyword>
<evidence type="ECO:0000256" key="1">
    <source>
        <dbReference type="ARBA" id="ARBA00009748"/>
    </source>
</evidence>
<dbReference type="SMART" id="SM00499">
    <property type="entry name" value="AAI"/>
    <property type="match status" value="1"/>
</dbReference>
<feature type="non-terminal residue" evidence="7">
    <location>
        <position position="1"/>
    </location>
</feature>
<dbReference type="Pfam" id="PF14368">
    <property type="entry name" value="LTP_2"/>
    <property type="match status" value="1"/>
</dbReference>
<dbReference type="HOGENOM" id="CLU_089796_4_0_1"/>
<evidence type="ECO:0000256" key="3">
    <source>
        <dbReference type="ARBA" id="ARBA00023157"/>
    </source>
</evidence>
<dbReference type="InterPro" id="IPR036312">
    <property type="entry name" value="Bifun_inhib/LTP/seed_sf"/>
</dbReference>
<evidence type="ECO:0000259" key="5">
    <source>
        <dbReference type="SMART" id="SM00499"/>
    </source>
</evidence>
<dbReference type="PRINTS" id="PR00382">
    <property type="entry name" value="LIPIDTRNSFER"/>
</dbReference>
<organism evidence="8">
    <name type="scientific">Selaginella moellendorffii</name>
    <name type="common">Spikemoss</name>
    <dbReference type="NCBI Taxonomy" id="88036"/>
    <lineage>
        <taxon>Eukaryota</taxon>
        <taxon>Viridiplantae</taxon>
        <taxon>Streptophyta</taxon>
        <taxon>Embryophyta</taxon>
        <taxon>Tracheophyta</taxon>
        <taxon>Lycopodiopsida</taxon>
        <taxon>Selaginellales</taxon>
        <taxon>Selaginellaceae</taxon>
        <taxon>Selaginella</taxon>
    </lineage>
</organism>
<evidence type="ECO:0000313" key="7">
    <source>
        <dbReference type="EMBL" id="EFJ29819.1"/>
    </source>
</evidence>
<proteinExistence type="inferred from homology"/>
<dbReference type="OMA" id="KPESACC"/>
<dbReference type="Gene3D" id="1.10.110.10">
    <property type="entry name" value="Plant lipid-transfer and hydrophobic proteins"/>
    <property type="match status" value="1"/>
</dbReference>
<reference evidence="7 8" key="1">
    <citation type="journal article" date="2011" name="Science">
        <title>The Selaginella genome identifies genetic changes associated with the evolution of vascular plants.</title>
        <authorList>
            <person name="Banks J.A."/>
            <person name="Nishiyama T."/>
            <person name="Hasebe M."/>
            <person name="Bowman J.L."/>
            <person name="Gribskov M."/>
            <person name="dePamphilis C."/>
            <person name="Albert V.A."/>
            <person name="Aono N."/>
            <person name="Aoyama T."/>
            <person name="Ambrose B.A."/>
            <person name="Ashton N.W."/>
            <person name="Axtell M.J."/>
            <person name="Barker E."/>
            <person name="Barker M.S."/>
            <person name="Bennetzen J.L."/>
            <person name="Bonawitz N.D."/>
            <person name="Chapple C."/>
            <person name="Cheng C."/>
            <person name="Correa L.G."/>
            <person name="Dacre M."/>
            <person name="DeBarry J."/>
            <person name="Dreyer I."/>
            <person name="Elias M."/>
            <person name="Engstrom E.M."/>
            <person name="Estelle M."/>
            <person name="Feng L."/>
            <person name="Finet C."/>
            <person name="Floyd S.K."/>
            <person name="Frommer W.B."/>
            <person name="Fujita T."/>
            <person name="Gramzow L."/>
            <person name="Gutensohn M."/>
            <person name="Harholt J."/>
            <person name="Hattori M."/>
            <person name="Heyl A."/>
            <person name="Hirai T."/>
            <person name="Hiwatashi Y."/>
            <person name="Ishikawa M."/>
            <person name="Iwata M."/>
            <person name="Karol K.G."/>
            <person name="Koehler B."/>
            <person name="Kolukisaoglu U."/>
            <person name="Kubo M."/>
            <person name="Kurata T."/>
            <person name="Lalonde S."/>
            <person name="Li K."/>
            <person name="Li Y."/>
            <person name="Litt A."/>
            <person name="Lyons E."/>
            <person name="Manning G."/>
            <person name="Maruyama T."/>
            <person name="Michael T.P."/>
            <person name="Mikami K."/>
            <person name="Miyazaki S."/>
            <person name="Morinaga S."/>
            <person name="Murata T."/>
            <person name="Mueller-Roeber B."/>
            <person name="Nelson D.R."/>
            <person name="Obara M."/>
            <person name="Oguri Y."/>
            <person name="Olmstead R.G."/>
            <person name="Onodera N."/>
            <person name="Petersen B.L."/>
            <person name="Pils B."/>
            <person name="Prigge M."/>
            <person name="Rensing S.A."/>
            <person name="Riano-Pachon D.M."/>
            <person name="Roberts A.W."/>
            <person name="Sato Y."/>
            <person name="Scheller H.V."/>
            <person name="Schulz B."/>
            <person name="Schulz C."/>
            <person name="Shakirov E.V."/>
            <person name="Shibagaki N."/>
            <person name="Shinohara N."/>
            <person name="Shippen D.E."/>
            <person name="Soerensen I."/>
            <person name="Sotooka R."/>
            <person name="Sugimoto N."/>
            <person name="Sugita M."/>
            <person name="Sumikawa N."/>
            <person name="Tanurdzic M."/>
            <person name="Theissen G."/>
            <person name="Ulvskov P."/>
            <person name="Wakazuki S."/>
            <person name="Weng J.K."/>
            <person name="Willats W.W."/>
            <person name="Wipf D."/>
            <person name="Wolf P.G."/>
            <person name="Yang L."/>
            <person name="Zimmer A.D."/>
            <person name="Zhu Q."/>
            <person name="Mitros T."/>
            <person name="Hellsten U."/>
            <person name="Loque D."/>
            <person name="Otillar R."/>
            <person name="Salamov A."/>
            <person name="Schmutz J."/>
            <person name="Shapiro H."/>
            <person name="Lindquist E."/>
            <person name="Lucas S."/>
            <person name="Rokhsar D."/>
            <person name="Grigoriev I.V."/>
        </authorList>
    </citation>
    <scope>NUCLEOTIDE SEQUENCE [LARGE SCALE GENOMIC DNA]</scope>
</reference>
<sequence length="104" mass="10463">AAALIGEGNGQPAAAVDCTSQLAPVAPCLDYVQGNGKTPSSDCCKGLSSLVTTSPVCLCQLSEGKLNLSALGVTVDMKRALSLPTVCKIKGADRSRCAGKLSIP</sequence>
<dbReference type="Gramene" id="EFJ29819">
    <property type="protein sequence ID" value="EFJ29819"/>
    <property type="gene ID" value="SELMODRAFT_38281"/>
</dbReference>
<dbReference type="eggNOG" id="ENOG502S0AW">
    <property type="taxonomic scope" value="Eukaryota"/>
</dbReference>
<evidence type="ECO:0000256" key="2">
    <source>
        <dbReference type="ARBA" id="ARBA00022729"/>
    </source>
</evidence>
<keyword evidence="8" id="KW-1185">Reference proteome</keyword>